<dbReference type="Gene3D" id="1.10.287.70">
    <property type="match status" value="4"/>
</dbReference>
<accession>A0ABY7CYI0</accession>
<feature type="transmembrane region" description="Helical" evidence="15">
    <location>
        <begin position="850"/>
        <end position="867"/>
    </location>
</feature>
<feature type="transmembrane region" description="Helical" evidence="15">
    <location>
        <begin position="726"/>
        <end position="746"/>
    </location>
</feature>
<feature type="region of interest" description="Disordered" evidence="14">
    <location>
        <begin position="992"/>
        <end position="1015"/>
    </location>
</feature>
<comment type="subcellular location">
    <subcellularLocation>
        <location evidence="1">Membrane</location>
        <topology evidence="1">Multi-pass membrane protein</topology>
    </subcellularLocation>
</comment>
<feature type="transmembrane region" description="Helical" evidence="15">
    <location>
        <begin position="1507"/>
        <end position="1531"/>
    </location>
</feature>
<dbReference type="RefSeq" id="XP_053024405.1">
    <property type="nucleotide sequence ID" value="XM_053160430.1"/>
</dbReference>
<evidence type="ECO:0000256" key="13">
    <source>
        <dbReference type="ARBA" id="ARBA00023303"/>
    </source>
</evidence>
<dbReference type="Proteomes" id="UP001164743">
    <property type="component" value="Chromosome 10A"/>
</dbReference>
<evidence type="ECO:0000256" key="7">
    <source>
        <dbReference type="ARBA" id="ARBA00022837"/>
    </source>
</evidence>
<evidence type="ECO:0000256" key="11">
    <source>
        <dbReference type="ARBA" id="ARBA00023136"/>
    </source>
</evidence>
<keyword evidence="9 15" id="KW-1133">Transmembrane helix</keyword>
<dbReference type="InterPro" id="IPR005821">
    <property type="entry name" value="Ion_trans_dom"/>
</dbReference>
<feature type="transmembrane region" description="Helical" evidence="15">
    <location>
        <begin position="1472"/>
        <end position="1492"/>
    </location>
</feature>
<gene>
    <name evidence="17" type="ORF">PtA15_10A271</name>
</gene>
<name>A0ABY7CYI0_9BASI</name>
<dbReference type="InterPro" id="IPR002048">
    <property type="entry name" value="EF_hand_dom"/>
</dbReference>
<feature type="transmembrane region" description="Helical" evidence="15">
    <location>
        <begin position="1396"/>
        <end position="1419"/>
    </location>
</feature>
<feature type="transmembrane region" description="Helical" evidence="15">
    <location>
        <begin position="1261"/>
        <end position="1285"/>
    </location>
</feature>
<keyword evidence="7" id="KW-0106">Calcium</keyword>
<feature type="transmembrane region" description="Helical" evidence="15">
    <location>
        <begin position="1135"/>
        <end position="1159"/>
    </location>
</feature>
<evidence type="ECO:0000313" key="18">
    <source>
        <dbReference type="Proteomes" id="UP001164743"/>
    </source>
</evidence>
<evidence type="ECO:0000256" key="10">
    <source>
        <dbReference type="ARBA" id="ARBA00023065"/>
    </source>
</evidence>
<dbReference type="InterPro" id="IPR050599">
    <property type="entry name" value="VDCC_alpha-1_subunit"/>
</dbReference>
<feature type="domain" description="EF-hand" evidence="16">
    <location>
        <begin position="1732"/>
        <end position="1767"/>
    </location>
</feature>
<keyword evidence="6 15" id="KW-0812">Transmembrane</keyword>
<keyword evidence="10" id="KW-0406">Ion transport</keyword>
<keyword evidence="8" id="KW-0851">Voltage-gated channel</keyword>
<evidence type="ECO:0000256" key="2">
    <source>
        <dbReference type="ARBA" id="ARBA00022448"/>
    </source>
</evidence>
<evidence type="ECO:0000256" key="6">
    <source>
        <dbReference type="ARBA" id="ARBA00022692"/>
    </source>
</evidence>
<feature type="transmembrane region" description="Helical" evidence="15">
    <location>
        <begin position="607"/>
        <end position="633"/>
    </location>
</feature>
<dbReference type="SUPFAM" id="SSF81324">
    <property type="entry name" value="Voltage-gated potassium channels"/>
    <property type="match status" value="4"/>
</dbReference>
<keyword evidence="4" id="KW-0109">Calcium transport</keyword>
<keyword evidence="3" id="KW-0597">Phosphoprotein</keyword>
<feature type="transmembrane region" description="Helical" evidence="15">
    <location>
        <begin position="420"/>
        <end position="437"/>
    </location>
</feature>
<organism evidence="17 18">
    <name type="scientific">Puccinia triticina</name>
    <dbReference type="NCBI Taxonomy" id="208348"/>
    <lineage>
        <taxon>Eukaryota</taxon>
        <taxon>Fungi</taxon>
        <taxon>Dikarya</taxon>
        <taxon>Basidiomycota</taxon>
        <taxon>Pucciniomycotina</taxon>
        <taxon>Pucciniomycetes</taxon>
        <taxon>Pucciniales</taxon>
        <taxon>Pucciniaceae</taxon>
        <taxon>Puccinia</taxon>
    </lineage>
</organism>
<dbReference type="InterPro" id="IPR027359">
    <property type="entry name" value="Volt_channel_dom_sf"/>
</dbReference>
<evidence type="ECO:0000256" key="4">
    <source>
        <dbReference type="ARBA" id="ARBA00022568"/>
    </source>
</evidence>
<evidence type="ECO:0000256" key="9">
    <source>
        <dbReference type="ARBA" id="ARBA00022989"/>
    </source>
</evidence>
<dbReference type="GeneID" id="77801325"/>
<feature type="compositionally biased region" description="Acidic residues" evidence="14">
    <location>
        <begin position="186"/>
        <end position="195"/>
    </location>
</feature>
<sequence length="1948" mass="216978">MRTLGLTSNDNDHEQPLSPSRASSLASSSDQASAYSDHHLDSAAPYASALRQSPSPHGLHKRHSKTFRPPDPAIPMASQDSASASTPSHPLHPATLAPSDPRPRSQKAQSFQPADDLAFAACPTLAHGLASTLAPAALAPHAPAGAGLQPSRSTLRTATHLLRSASRRVLDYAGLSRPPQPRLDEPSDEDSEDSDEHLRPSRRGSRRRLSLSSALPASKSVWDHPRPAKGYFHTWEDAVLFILFCIFTLECMARIIVSGLALNSESWIELSSGAMRARGAGILGRKERAVRQLAIGGAGRPYEGRGEGSTEVLSFSPRTPFTALDGGYPASPYGAASGKLPLAQPSPSLSCGSAGLLLPPSRRPAEQPTRKDSFPVAMLASAKPLFSQQAAPFHSGIQRQQRQLIKQTAYLRQSWNRMDFIAVLGFWIAFVLASSGAEAAKQIYLFRALSVLRLMRLLTVTSGTTRILNSLKRASPLLVNVVFFIFFAAALFSIVGVQSFKGSFDRHCVWIDPQGQSNYTFQAQSCGGQYNPITGLEEGFVHYATGKLFGSSKGYICPQGQLCMETGNPNNGTQSFDNVAGAAMQVVIIASANTWSNMMYSLMDAEYYASCAFFIVCLLVLNFWLLNILVAVITNTFAEIMDETKHSAFAVSSAPILSGPAPPDFAPDTPKLSRTQKMKLKTGWLRRLNNKLYYPWVLVVLAQFSFQASRSAFNPAWAARLDQIEAYFTIVFLAEILLRFAGYLPASTRLFLRSGTNLADVGLAILTSLIQIPPIKRSVVYPWLTVFQIARFYRVIVAFPRTGNLLQGLRGSLNGLVNMILFLLAINFFAALFAAQYLRGVIPKSDQTEMTFYSMWNAFLAMYQIFSSENWTTVLYSGMAAQAPYGQAFISAIFLSLWFLFSNFVLLQMFIAVISEGFAVAEEQKKKEQIRALINRSNPQSELPAWFKRLNPYFRPSSNNKLGRNETITLDADDLPAETVLPGRKSVVRDFLHPKDGPHGAKGDGYPGLQKSNSDHRSFVGRARKAFLLDPFDGPFSDPQLLKSNITTEERAKAEAARQMEFLSMNPSQRQQFYITSNTEKLEREAQFIKDHPTYDKVFWYISQTNPLRKLCQYLVEPSYGERTFGRPANKIGVIVFKLIVFSTILGSVVVAAIATPVYKQHYYLINGESIYTWFTLAEVILGLFFVLEFVIKVLADGFIFTPNAYLLNTWNRIDFLVLGTLVSDILASLVYGGLTSRFTRSLKAFRALRMINLTMSMRETFYNVLILGFGNLMDASVLTIMYIVPFAVWGQNLFAGLLYGCNDSSRATKAQCIDEFVSAPPSLEGAPAAFAFLMPRAWQNPYVYSFDSFRTAVSILFEIISEEGWISVMTSLMSITGKDSQPQQDGSQWNAIYSLIYNLFGATIVLTLFLAVIINSFLKRSGSAFLTTEQQQWINLKKLIYLQQPSKRPKARPQSSVRDWCYQKATLKHGWWSNMMTTLYVIHVGLLMTLARSNSNTKLDVYRDGAFLVLATFYLVDVVVGLLGLGWISFQQNGWRIYDVVVIAGTFGTTVPTIVLPGQVTNVTIQFQKFFLVAIAFKLVMKNNELNQLFQTALSSLPSIANLMGLWIVFFLVWAILFVENFSLTRAGPTSLTRYSNYQSLANALVMLAIQSTGEGWNAFMHDYTVEPPYCVSSPNFLFNDCGSAAAAYILFISWNVISMYIVLNMFTGLVVDNFAYVFQLFGKVKAIDREEVRRFKEAWAEVDRDRTGYLARHQFIPFFSRLSGAFDVSIYPDTLKMRNLVDGAAGIGAEAKRGAWTVASAVNPARSLDVDELNGRLAQADWAKVAQRKELFNHLYQEALLTEKAGRGISFNRMMLLVAHYTLIEDEQAMQLHELLDRKATKQKIEELVKFEKIQGILKMVVERRRFRKTLRLFASPAYPPHPATGTISSPCRRSSSITKHKLGYY</sequence>
<proteinExistence type="predicted"/>
<dbReference type="PROSITE" id="PS50222">
    <property type="entry name" value="EF_HAND_2"/>
    <property type="match status" value="1"/>
</dbReference>
<keyword evidence="2" id="KW-0813">Transport</keyword>
<dbReference type="Gene3D" id="1.20.120.350">
    <property type="entry name" value="Voltage-gated potassium channels. Chain C"/>
    <property type="match status" value="4"/>
</dbReference>
<feature type="transmembrane region" description="Helical" evidence="15">
    <location>
        <begin position="477"/>
        <end position="497"/>
    </location>
</feature>
<evidence type="ECO:0000256" key="5">
    <source>
        <dbReference type="ARBA" id="ARBA00022673"/>
    </source>
</evidence>
<evidence type="ECO:0000256" key="12">
    <source>
        <dbReference type="ARBA" id="ARBA00023180"/>
    </source>
</evidence>
<keyword evidence="13" id="KW-0407">Ion channel</keyword>
<keyword evidence="18" id="KW-1185">Reference proteome</keyword>
<dbReference type="PANTHER" id="PTHR45628:SF7">
    <property type="entry name" value="VOLTAGE-DEPENDENT CALCIUM CHANNEL TYPE A SUBUNIT ALPHA-1"/>
    <property type="match status" value="1"/>
</dbReference>
<dbReference type="Pfam" id="PF00520">
    <property type="entry name" value="Ion_trans"/>
    <property type="match status" value="4"/>
</dbReference>
<keyword evidence="11 15" id="KW-0472">Membrane</keyword>
<feature type="transmembrane region" description="Helical" evidence="15">
    <location>
        <begin position="1538"/>
        <end position="1558"/>
    </location>
</feature>
<evidence type="ECO:0000313" key="17">
    <source>
        <dbReference type="EMBL" id="WAQ88850.1"/>
    </source>
</evidence>
<feature type="compositionally biased region" description="Polar residues" evidence="14">
    <location>
        <begin position="78"/>
        <end position="88"/>
    </location>
</feature>
<feature type="compositionally biased region" description="Basic and acidic residues" evidence="14">
    <location>
        <begin position="992"/>
        <end position="1002"/>
    </location>
</feature>
<evidence type="ECO:0000259" key="16">
    <source>
        <dbReference type="PROSITE" id="PS50222"/>
    </source>
</evidence>
<evidence type="ECO:0000256" key="15">
    <source>
        <dbReference type="SAM" id="Phobius"/>
    </source>
</evidence>
<evidence type="ECO:0000256" key="8">
    <source>
        <dbReference type="ARBA" id="ARBA00022882"/>
    </source>
</evidence>
<feature type="compositionally biased region" description="Low complexity" evidence="14">
    <location>
        <begin position="18"/>
        <end position="35"/>
    </location>
</feature>
<reference evidence="17" key="1">
    <citation type="submission" date="2022-10" db="EMBL/GenBank/DDBJ databases">
        <title>Puccinia triticina Genome sequencing and assembly.</title>
        <authorList>
            <person name="Li C."/>
        </authorList>
    </citation>
    <scope>NUCLEOTIDE SEQUENCE</scope>
    <source>
        <strain evidence="17">Pt15</strain>
    </source>
</reference>
<dbReference type="EMBL" id="CP110430">
    <property type="protein sequence ID" value="WAQ88850.1"/>
    <property type="molecule type" value="Genomic_DNA"/>
</dbReference>
<feature type="transmembrane region" description="Helical" evidence="15">
    <location>
        <begin position="688"/>
        <end position="706"/>
    </location>
</feature>
<evidence type="ECO:0000256" key="14">
    <source>
        <dbReference type="SAM" id="MobiDB-lite"/>
    </source>
</evidence>
<feature type="transmembrane region" description="Helical" evidence="15">
    <location>
        <begin position="820"/>
        <end position="838"/>
    </location>
</feature>
<keyword evidence="5" id="KW-0107">Calcium channel</keyword>
<feature type="transmembrane region" description="Helical" evidence="15">
    <location>
        <begin position="888"/>
        <end position="914"/>
    </location>
</feature>
<evidence type="ECO:0000256" key="3">
    <source>
        <dbReference type="ARBA" id="ARBA00022553"/>
    </source>
</evidence>
<feature type="compositionally biased region" description="Basic residues" evidence="14">
    <location>
        <begin position="200"/>
        <end position="209"/>
    </location>
</feature>
<feature type="region of interest" description="Disordered" evidence="14">
    <location>
        <begin position="1"/>
        <end position="112"/>
    </location>
</feature>
<protein>
    <recommendedName>
        <fullName evidence="16">EF-hand domain-containing protein</fullName>
    </recommendedName>
</protein>
<dbReference type="PANTHER" id="PTHR45628">
    <property type="entry name" value="VOLTAGE-DEPENDENT CALCIUM CHANNEL TYPE A SUBUNIT ALPHA-1"/>
    <property type="match status" value="1"/>
</dbReference>
<feature type="region of interest" description="Disordered" evidence="14">
    <location>
        <begin position="173"/>
        <end position="211"/>
    </location>
</feature>
<feature type="transmembrane region" description="Helical" evidence="15">
    <location>
        <begin position="1687"/>
        <end position="1705"/>
    </location>
</feature>
<evidence type="ECO:0000256" key="1">
    <source>
        <dbReference type="ARBA" id="ARBA00004141"/>
    </source>
</evidence>
<feature type="transmembrane region" description="Helical" evidence="15">
    <location>
        <begin position="758"/>
        <end position="775"/>
    </location>
</feature>
<feature type="transmembrane region" description="Helical" evidence="15">
    <location>
        <begin position="1601"/>
        <end position="1620"/>
    </location>
</feature>
<keyword evidence="12" id="KW-0325">Glycoprotein</keyword>
<feature type="transmembrane region" description="Helical" evidence="15">
    <location>
        <begin position="1171"/>
        <end position="1196"/>
    </location>
</feature>